<comment type="caution">
    <text evidence="2">The sequence shown here is derived from an EMBL/GenBank/DDBJ whole genome shotgun (WGS) entry which is preliminary data.</text>
</comment>
<dbReference type="InterPro" id="IPR000835">
    <property type="entry name" value="HTH_MarR-typ"/>
</dbReference>
<dbReference type="EMBL" id="JBHEZY010000002">
    <property type="protein sequence ID" value="MFC1430650.1"/>
    <property type="molecule type" value="Genomic_DNA"/>
</dbReference>
<dbReference type="SUPFAM" id="SSF46785">
    <property type="entry name" value="Winged helix' DNA-binding domain"/>
    <property type="match status" value="1"/>
</dbReference>
<dbReference type="RefSeq" id="WP_380501021.1">
    <property type="nucleotide sequence ID" value="NZ_JBHEZX010000001.1"/>
</dbReference>
<evidence type="ECO:0000259" key="1">
    <source>
        <dbReference type="PROSITE" id="PS50995"/>
    </source>
</evidence>
<proteinExistence type="predicted"/>
<sequence length="154" mass="16222">MAEPMSRALEASLRLVRAQAALVKRFDSRLSGLHGVSFADLMVLIQLGRAPGGRMRRVDLAAALGLSASGVTRGLIPLERIGLVVREPDPRDARVAYAALTATGRERLAEMLTAAEECAAEVFAGQLWDGGGLGQLSELLAALSGKESAGLWRG</sequence>
<dbReference type="PROSITE" id="PS50995">
    <property type="entry name" value="HTH_MARR_2"/>
    <property type="match status" value="1"/>
</dbReference>
<reference evidence="4 5" key="1">
    <citation type="submission" date="2024-09" db="EMBL/GenBank/DDBJ databases">
        <authorList>
            <person name="Lee S.D."/>
        </authorList>
    </citation>
    <scope>NUCLEOTIDE SEQUENCE [LARGE SCALE GENOMIC DNA]</scope>
    <source>
        <strain evidence="2 5">N1-1</strain>
        <strain evidence="3 4">N1-3</strain>
    </source>
</reference>
<dbReference type="Gene3D" id="1.10.10.10">
    <property type="entry name" value="Winged helix-like DNA-binding domain superfamily/Winged helix DNA-binding domain"/>
    <property type="match status" value="1"/>
</dbReference>
<accession>A0ABV6V272</accession>
<feature type="domain" description="HTH marR-type" evidence="1">
    <location>
        <begin position="2"/>
        <end position="145"/>
    </location>
</feature>
<dbReference type="PANTHER" id="PTHR33164">
    <property type="entry name" value="TRANSCRIPTIONAL REGULATOR, MARR FAMILY"/>
    <property type="match status" value="1"/>
</dbReference>
<protein>
    <submittedName>
        <fullName evidence="2">MarR family winged helix-turn-helix transcriptional regulator</fullName>
    </submittedName>
</protein>
<dbReference type="PANTHER" id="PTHR33164:SF43">
    <property type="entry name" value="HTH-TYPE TRANSCRIPTIONAL REPRESSOR YETL"/>
    <property type="match status" value="1"/>
</dbReference>
<dbReference type="Proteomes" id="UP001592530">
    <property type="component" value="Unassembled WGS sequence"/>
</dbReference>
<evidence type="ECO:0000313" key="4">
    <source>
        <dbReference type="Proteomes" id="UP001592530"/>
    </source>
</evidence>
<dbReference type="Pfam" id="PF12802">
    <property type="entry name" value="MarR_2"/>
    <property type="match status" value="1"/>
</dbReference>
<evidence type="ECO:0000313" key="2">
    <source>
        <dbReference type="EMBL" id="MFC1407788.1"/>
    </source>
</evidence>
<evidence type="ECO:0000313" key="5">
    <source>
        <dbReference type="Proteomes" id="UP001592582"/>
    </source>
</evidence>
<dbReference type="InterPro" id="IPR039422">
    <property type="entry name" value="MarR/SlyA-like"/>
</dbReference>
<name>A0ABV6V272_9ACTN</name>
<dbReference type="SMART" id="SM00347">
    <property type="entry name" value="HTH_MARR"/>
    <property type="match status" value="1"/>
</dbReference>
<evidence type="ECO:0000313" key="3">
    <source>
        <dbReference type="EMBL" id="MFC1430650.1"/>
    </source>
</evidence>
<dbReference type="EMBL" id="JBHEZX010000001">
    <property type="protein sequence ID" value="MFC1407788.1"/>
    <property type="molecule type" value="Genomic_DNA"/>
</dbReference>
<dbReference type="InterPro" id="IPR036390">
    <property type="entry name" value="WH_DNA-bd_sf"/>
</dbReference>
<organism evidence="2 5">
    <name type="scientific">Streptacidiphilus alkalitolerans</name>
    <dbReference type="NCBI Taxonomy" id="3342712"/>
    <lineage>
        <taxon>Bacteria</taxon>
        <taxon>Bacillati</taxon>
        <taxon>Actinomycetota</taxon>
        <taxon>Actinomycetes</taxon>
        <taxon>Kitasatosporales</taxon>
        <taxon>Streptomycetaceae</taxon>
        <taxon>Streptacidiphilus</taxon>
    </lineage>
</organism>
<gene>
    <name evidence="3" type="ORF">ACEZDB_08240</name>
    <name evidence="2" type="ORF">ACEZDG_00680</name>
</gene>
<dbReference type="InterPro" id="IPR036388">
    <property type="entry name" value="WH-like_DNA-bd_sf"/>
</dbReference>
<keyword evidence="5" id="KW-1185">Reference proteome</keyword>
<dbReference type="Proteomes" id="UP001592582">
    <property type="component" value="Unassembled WGS sequence"/>
</dbReference>